<dbReference type="InterPro" id="IPR004358">
    <property type="entry name" value="Sig_transdc_His_kin-like_C"/>
</dbReference>
<dbReference type="GO" id="GO:0005886">
    <property type="term" value="C:plasma membrane"/>
    <property type="evidence" value="ECO:0007669"/>
    <property type="project" value="UniProtKB-SubCell"/>
</dbReference>
<dbReference type="InterPro" id="IPR005467">
    <property type="entry name" value="His_kinase_dom"/>
</dbReference>
<dbReference type="Pfam" id="PF00512">
    <property type="entry name" value="HisKA"/>
    <property type="match status" value="1"/>
</dbReference>
<sequence length="406" mass="45151">MTIHEISPKQLRALLLLLVLVPFIPLVLMLRFMTDALQGERDAARERLSSDTQRTLSSATISVDRHLTTFVGPVSPEEMRRLCLEAFDPTIDISISDAGGGLVAGPAKPPGRLVAQSSIKYLDKPWTTRAWLVDERPLQEEVRDQFKVYAWTGLIAAVAICTIAAAAGLTVNQQLRLHELKNTSVATVAHELRTPLATMRVLVDTLREGRYRNEEQLREYLDLLHSENLRLSRLTEHFLTHSRLARGQYQFTFAPVRADSIANHALNSLQPKLSAPGCSFTLDVEKSLPPVMADRDSLVTVLINLLENALKYTGDEKRITLRARRDDDTLVFIVEDNGVGLTATQRKQIFEPFYQADQKLSRSRSGVGLGLSIVRAIVSAHRGRIEIASEPNRGAAFSVHIPLAQA</sequence>
<evidence type="ECO:0000313" key="15">
    <source>
        <dbReference type="Proteomes" id="UP000005824"/>
    </source>
</evidence>
<evidence type="ECO:0000256" key="5">
    <source>
        <dbReference type="ARBA" id="ARBA00022553"/>
    </source>
</evidence>
<proteinExistence type="predicted"/>
<name>B4CW76_9BACT</name>
<reference evidence="14 15" key="1">
    <citation type="journal article" date="2011" name="J. Bacteriol.">
        <title>Genome sequence of Chthoniobacter flavus Ellin428, an aerobic heterotrophic soil bacterium.</title>
        <authorList>
            <person name="Kant R."/>
            <person name="van Passel M.W."/>
            <person name="Palva A."/>
            <person name="Lucas S."/>
            <person name="Lapidus A."/>
            <person name="Glavina Del Rio T."/>
            <person name="Dalin E."/>
            <person name="Tice H."/>
            <person name="Bruce D."/>
            <person name="Goodwin L."/>
            <person name="Pitluck S."/>
            <person name="Larimer F.W."/>
            <person name="Land M.L."/>
            <person name="Hauser L."/>
            <person name="Sangwan P."/>
            <person name="de Vos W.M."/>
            <person name="Janssen P.H."/>
            <person name="Smidt H."/>
        </authorList>
    </citation>
    <scope>NUCLEOTIDE SEQUENCE [LARGE SCALE GENOMIC DNA]</scope>
    <source>
        <strain evidence="14 15">Ellin428</strain>
    </source>
</reference>
<evidence type="ECO:0000256" key="9">
    <source>
        <dbReference type="ARBA" id="ARBA00022840"/>
    </source>
</evidence>
<keyword evidence="8 14" id="KW-0418">Kinase</keyword>
<dbReference type="SMART" id="SM00387">
    <property type="entry name" value="HATPase_c"/>
    <property type="match status" value="1"/>
</dbReference>
<dbReference type="AlphaFoldDB" id="B4CW76"/>
<keyword evidence="7" id="KW-0547">Nucleotide-binding</keyword>
<feature type="transmembrane region" description="Helical" evidence="12">
    <location>
        <begin position="12"/>
        <end position="33"/>
    </location>
</feature>
<dbReference type="InterPro" id="IPR003661">
    <property type="entry name" value="HisK_dim/P_dom"/>
</dbReference>
<evidence type="ECO:0000256" key="4">
    <source>
        <dbReference type="ARBA" id="ARBA00022475"/>
    </source>
</evidence>
<feature type="transmembrane region" description="Helical" evidence="12">
    <location>
        <begin position="148"/>
        <end position="171"/>
    </location>
</feature>
<keyword evidence="6 14" id="KW-0808">Transferase</keyword>
<dbReference type="SUPFAM" id="SSF47384">
    <property type="entry name" value="Homodimeric domain of signal transducing histidine kinase"/>
    <property type="match status" value="1"/>
</dbReference>
<evidence type="ECO:0000256" key="8">
    <source>
        <dbReference type="ARBA" id="ARBA00022777"/>
    </source>
</evidence>
<dbReference type="EC" id="2.7.13.3" evidence="3"/>
<dbReference type="InterPro" id="IPR003594">
    <property type="entry name" value="HATPase_dom"/>
</dbReference>
<dbReference type="SMART" id="SM00388">
    <property type="entry name" value="HisKA"/>
    <property type="match status" value="1"/>
</dbReference>
<keyword evidence="11 12" id="KW-0472">Membrane</keyword>
<accession>B4CW76</accession>
<dbReference type="PROSITE" id="PS50109">
    <property type="entry name" value="HIS_KIN"/>
    <property type="match status" value="1"/>
</dbReference>
<dbReference type="FunFam" id="3.30.565.10:FF:000023">
    <property type="entry name" value="PAS domain-containing sensor histidine kinase"/>
    <property type="match status" value="1"/>
</dbReference>
<evidence type="ECO:0000256" key="12">
    <source>
        <dbReference type="SAM" id="Phobius"/>
    </source>
</evidence>
<dbReference type="Pfam" id="PF02518">
    <property type="entry name" value="HATPase_c"/>
    <property type="match status" value="1"/>
</dbReference>
<dbReference type="GO" id="GO:0000155">
    <property type="term" value="F:phosphorelay sensor kinase activity"/>
    <property type="evidence" value="ECO:0007669"/>
    <property type="project" value="InterPro"/>
</dbReference>
<organism evidence="14 15">
    <name type="scientific">Chthoniobacter flavus Ellin428</name>
    <dbReference type="NCBI Taxonomy" id="497964"/>
    <lineage>
        <taxon>Bacteria</taxon>
        <taxon>Pseudomonadati</taxon>
        <taxon>Verrucomicrobiota</taxon>
        <taxon>Spartobacteria</taxon>
        <taxon>Chthoniobacterales</taxon>
        <taxon>Chthoniobacteraceae</taxon>
        <taxon>Chthoniobacter</taxon>
    </lineage>
</organism>
<evidence type="ECO:0000256" key="2">
    <source>
        <dbReference type="ARBA" id="ARBA00004236"/>
    </source>
</evidence>
<keyword evidence="5" id="KW-0597">Phosphoprotein</keyword>
<comment type="subcellular location">
    <subcellularLocation>
        <location evidence="2">Cell membrane</location>
    </subcellularLocation>
</comment>
<evidence type="ECO:0000313" key="14">
    <source>
        <dbReference type="EMBL" id="EDY21668.1"/>
    </source>
</evidence>
<dbReference type="eggNOG" id="COG5002">
    <property type="taxonomic scope" value="Bacteria"/>
</dbReference>
<keyword evidence="10" id="KW-0902">Two-component regulatory system</keyword>
<dbReference type="InterPro" id="IPR036890">
    <property type="entry name" value="HATPase_C_sf"/>
</dbReference>
<gene>
    <name evidence="14" type="ORF">CfE428DRAFT_0913</name>
</gene>
<dbReference type="RefSeq" id="WP_006978240.1">
    <property type="nucleotide sequence ID" value="NZ_ABVL01000002.1"/>
</dbReference>
<keyword evidence="12" id="KW-1133">Transmembrane helix</keyword>
<feature type="domain" description="Histidine kinase" evidence="13">
    <location>
        <begin position="187"/>
        <end position="405"/>
    </location>
</feature>
<dbReference type="InterPro" id="IPR036097">
    <property type="entry name" value="HisK_dim/P_sf"/>
</dbReference>
<dbReference type="PANTHER" id="PTHR43711">
    <property type="entry name" value="TWO-COMPONENT HISTIDINE KINASE"/>
    <property type="match status" value="1"/>
</dbReference>
<dbReference type="InParanoid" id="B4CW76"/>
<keyword evidence="12" id="KW-0812">Transmembrane</keyword>
<evidence type="ECO:0000256" key="11">
    <source>
        <dbReference type="ARBA" id="ARBA00023136"/>
    </source>
</evidence>
<comment type="caution">
    <text evidence="14">The sequence shown here is derived from an EMBL/GenBank/DDBJ whole genome shotgun (WGS) entry which is preliminary data.</text>
</comment>
<dbReference type="SUPFAM" id="SSF55874">
    <property type="entry name" value="ATPase domain of HSP90 chaperone/DNA topoisomerase II/histidine kinase"/>
    <property type="match status" value="1"/>
</dbReference>
<evidence type="ECO:0000256" key="10">
    <source>
        <dbReference type="ARBA" id="ARBA00023012"/>
    </source>
</evidence>
<dbReference type="PRINTS" id="PR00344">
    <property type="entry name" value="BCTRLSENSOR"/>
</dbReference>
<dbReference type="EMBL" id="ABVL01000002">
    <property type="protein sequence ID" value="EDY21668.1"/>
    <property type="molecule type" value="Genomic_DNA"/>
</dbReference>
<evidence type="ECO:0000256" key="3">
    <source>
        <dbReference type="ARBA" id="ARBA00012438"/>
    </source>
</evidence>
<evidence type="ECO:0000256" key="1">
    <source>
        <dbReference type="ARBA" id="ARBA00000085"/>
    </source>
</evidence>
<dbReference type="Proteomes" id="UP000005824">
    <property type="component" value="Unassembled WGS sequence"/>
</dbReference>
<keyword evidence="9" id="KW-0067">ATP-binding</keyword>
<evidence type="ECO:0000256" key="7">
    <source>
        <dbReference type="ARBA" id="ARBA00022741"/>
    </source>
</evidence>
<dbReference type="CDD" id="cd00082">
    <property type="entry name" value="HisKA"/>
    <property type="match status" value="1"/>
</dbReference>
<comment type="catalytic activity">
    <reaction evidence="1">
        <text>ATP + protein L-histidine = ADP + protein N-phospho-L-histidine.</text>
        <dbReference type="EC" id="2.7.13.3"/>
    </reaction>
</comment>
<protein>
    <recommendedName>
        <fullName evidence="3">histidine kinase</fullName>
        <ecNumber evidence="3">2.7.13.3</ecNumber>
    </recommendedName>
</protein>
<evidence type="ECO:0000256" key="6">
    <source>
        <dbReference type="ARBA" id="ARBA00022679"/>
    </source>
</evidence>
<dbReference type="STRING" id="497964.CfE428DRAFT_0913"/>
<dbReference type="CDD" id="cd00075">
    <property type="entry name" value="HATPase"/>
    <property type="match status" value="1"/>
</dbReference>
<keyword evidence="4" id="KW-1003">Cell membrane</keyword>
<dbReference type="PANTHER" id="PTHR43711:SF1">
    <property type="entry name" value="HISTIDINE KINASE 1"/>
    <property type="match status" value="1"/>
</dbReference>
<dbReference type="Gene3D" id="1.10.287.130">
    <property type="match status" value="1"/>
</dbReference>
<dbReference type="Gene3D" id="3.30.565.10">
    <property type="entry name" value="Histidine kinase-like ATPase, C-terminal domain"/>
    <property type="match status" value="1"/>
</dbReference>
<dbReference type="InterPro" id="IPR050736">
    <property type="entry name" value="Sensor_HK_Regulatory"/>
</dbReference>
<keyword evidence="15" id="KW-1185">Reference proteome</keyword>
<evidence type="ECO:0000259" key="13">
    <source>
        <dbReference type="PROSITE" id="PS50109"/>
    </source>
</evidence>
<dbReference type="GO" id="GO:0005524">
    <property type="term" value="F:ATP binding"/>
    <property type="evidence" value="ECO:0007669"/>
    <property type="project" value="UniProtKB-KW"/>
</dbReference>